<evidence type="ECO:0000256" key="4">
    <source>
        <dbReference type="ARBA" id="ARBA00022840"/>
    </source>
</evidence>
<keyword evidence="4 6" id="KW-0067">ATP-binding</keyword>
<dbReference type="SMART" id="SM00382">
    <property type="entry name" value="AAA"/>
    <property type="match status" value="1"/>
</dbReference>
<evidence type="ECO:0000256" key="1">
    <source>
        <dbReference type="ARBA" id="ARBA00004572"/>
    </source>
</evidence>
<dbReference type="Gene3D" id="3.40.50.300">
    <property type="entry name" value="P-loop containing nucleotide triphosphate hydrolases"/>
    <property type="match status" value="1"/>
</dbReference>
<evidence type="ECO:0000256" key="3">
    <source>
        <dbReference type="ARBA" id="ARBA00022787"/>
    </source>
</evidence>
<dbReference type="EMBL" id="MCGO01000008">
    <property type="protein sequence ID" value="ORY49914.1"/>
    <property type="molecule type" value="Genomic_DNA"/>
</dbReference>
<dbReference type="GO" id="GO:0016887">
    <property type="term" value="F:ATP hydrolysis activity"/>
    <property type="evidence" value="ECO:0007669"/>
    <property type="project" value="InterPro"/>
</dbReference>
<dbReference type="InterPro" id="IPR003960">
    <property type="entry name" value="ATPase_AAA_CS"/>
</dbReference>
<evidence type="ECO:0000313" key="8">
    <source>
        <dbReference type="EMBL" id="ORY49914.1"/>
    </source>
</evidence>
<dbReference type="OrthoDB" id="39734at2759"/>
<dbReference type="AlphaFoldDB" id="A0A1Y2CSS3"/>
<evidence type="ECO:0000256" key="6">
    <source>
        <dbReference type="RuleBase" id="RU003651"/>
    </source>
</evidence>
<keyword evidence="3" id="KW-1000">Mitochondrion outer membrane</keyword>
<dbReference type="Pfam" id="PF17862">
    <property type="entry name" value="AAA_lid_3"/>
    <property type="match status" value="1"/>
</dbReference>
<keyword evidence="9" id="KW-1185">Reference proteome</keyword>
<keyword evidence="5" id="KW-0496">Mitochondrion</keyword>
<dbReference type="InterPro" id="IPR041569">
    <property type="entry name" value="AAA_lid_3"/>
</dbReference>
<evidence type="ECO:0000256" key="5">
    <source>
        <dbReference type="ARBA" id="ARBA00023128"/>
    </source>
</evidence>
<proteinExistence type="inferred from homology"/>
<dbReference type="GO" id="GO:0005524">
    <property type="term" value="F:ATP binding"/>
    <property type="evidence" value="ECO:0007669"/>
    <property type="project" value="UniProtKB-KW"/>
</dbReference>
<dbReference type="InterPro" id="IPR027417">
    <property type="entry name" value="P-loop_NTPase"/>
</dbReference>
<evidence type="ECO:0000256" key="2">
    <source>
        <dbReference type="ARBA" id="ARBA00022741"/>
    </source>
</evidence>
<feature type="domain" description="AAA+ ATPase" evidence="7">
    <location>
        <begin position="140"/>
        <end position="276"/>
    </location>
</feature>
<protein>
    <submittedName>
        <fullName evidence="8">AAA-domain-containing protein</fullName>
    </submittedName>
</protein>
<organism evidence="8 9">
    <name type="scientific">Rhizoclosmatium globosum</name>
    <dbReference type="NCBI Taxonomy" id="329046"/>
    <lineage>
        <taxon>Eukaryota</taxon>
        <taxon>Fungi</taxon>
        <taxon>Fungi incertae sedis</taxon>
        <taxon>Chytridiomycota</taxon>
        <taxon>Chytridiomycota incertae sedis</taxon>
        <taxon>Chytridiomycetes</taxon>
        <taxon>Chytridiales</taxon>
        <taxon>Chytriomycetaceae</taxon>
        <taxon>Rhizoclosmatium</taxon>
    </lineage>
</organism>
<comment type="caution">
    <text evidence="8">The sequence shown here is derived from an EMBL/GenBank/DDBJ whole genome shotgun (WGS) entry which is preliminary data.</text>
</comment>
<dbReference type="InterPro" id="IPR003593">
    <property type="entry name" value="AAA+_ATPase"/>
</dbReference>
<evidence type="ECO:0000259" key="7">
    <source>
        <dbReference type="SMART" id="SM00382"/>
    </source>
</evidence>
<dbReference type="PANTHER" id="PTHR45644:SF56">
    <property type="entry name" value="AAA ATPASE, PUTATIVE (AFU_ORTHOLOGUE AFUA_2G12920)-RELATED"/>
    <property type="match status" value="1"/>
</dbReference>
<dbReference type="PANTHER" id="PTHR45644">
    <property type="entry name" value="AAA ATPASE, PUTATIVE (AFU_ORTHOLOGUE AFUA_2G12920)-RELATED-RELATED"/>
    <property type="match status" value="1"/>
</dbReference>
<dbReference type="InterPro" id="IPR051701">
    <property type="entry name" value="Mito_OM_Translocase_MSP1"/>
</dbReference>
<accession>A0A1Y2CSS3</accession>
<evidence type="ECO:0000313" key="9">
    <source>
        <dbReference type="Proteomes" id="UP000193642"/>
    </source>
</evidence>
<dbReference type="STRING" id="329046.A0A1Y2CSS3"/>
<comment type="subcellular location">
    <subcellularLocation>
        <location evidence="1">Mitochondrion outer membrane</location>
        <topology evidence="1">Single-pass membrane protein</topology>
    </subcellularLocation>
</comment>
<sequence>MLEEKVLSPGEIEQILLFAVGTAVKRFQGLEKGSRDAEGPHVDVTDLDGALETFAGNVKTLGAISAGAEFAGIFANPADHLSLTKHEAEILKTCLIKPTDLNASFKSIGGLAKTKKVIEDLIQLPLMRPELFSFGVLKQSTTGLLLFGPPGTGKTLLAKSIASSSGANFLNVQMSSIQSKWVGENEKNVKSIFSLARKLKPCVIFVDEIDALLKVRVRDQPHWVTNTINEWMLEWDGINSKGSDGIIVVGATNRPFDLDEAVLRRLPRRLFVNLPDADERHSILDLMLSEEVVEEPRADVLDFVVKGTEGFSGSDLKNLCIAAALGSVRRLLAEEAAAEGGDIKAGRVLKQIDFETALESGDVVPSLSEKAELMKELVKWDKMYGLRAGGGRRDSNTGWGFDLALKNK</sequence>
<comment type="similarity">
    <text evidence="6">Belongs to the AAA ATPase family.</text>
</comment>
<dbReference type="SUPFAM" id="SSF52540">
    <property type="entry name" value="P-loop containing nucleoside triphosphate hydrolases"/>
    <property type="match status" value="1"/>
</dbReference>
<gene>
    <name evidence="8" type="ORF">BCR33DRAFT_656822</name>
</gene>
<name>A0A1Y2CSS3_9FUNG</name>
<keyword evidence="2 6" id="KW-0547">Nucleotide-binding</keyword>
<dbReference type="Gene3D" id="1.10.8.60">
    <property type="match status" value="1"/>
</dbReference>
<keyword evidence="3" id="KW-0472">Membrane</keyword>
<dbReference type="PROSITE" id="PS00674">
    <property type="entry name" value="AAA"/>
    <property type="match status" value="1"/>
</dbReference>
<reference evidence="8 9" key="1">
    <citation type="submission" date="2016-07" db="EMBL/GenBank/DDBJ databases">
        <title>Pervasive Adenine N6-methylation of Active Genes in Fungi.</title>
        <authorList>
            <consortium name="DOE Joint Genome Institute"/>
            <person name="Mondo S.J."/>
            <person name="Dannebaum R.O."/>
            <person name="Kuo R.C."/>
            <person name="Labutti K."/>
            <person name="Haridas S."/>
            <person name="Kuo A."/>
            <person name="Salamov A."/>
            <person name="Ahrendt S.R."/>
            <person name="Lipzen A."/>
            <person name="Sullivan W."/>
            <person name="Andreopoulos W.B."/>
            <person name="Clum A."/>
            <person name="Lindquist E."/>
            <person name="Daum C."/>
            <person name="Ramamoorthy G.K."/>
            <person name="Gryganskyi A."/>
            <person name="Culley D."/>
            <person name="Magnuson J.K."/>
            <person name="James T.Y."/>
            <person name="O'Malley M.A."/>
            <person name="Stajich J.E."/>
            <person name="Spatafora J.W."/>
            <person name="Visel A."/>
            <person name="Grigoriev I.V."/>
        </authorList>
    </citation>
    <scope>NUCLEOTIDE SEQUENCE [LARGE SCALE GENOMIC DNA]</scope>
    <source>
        <strain evidence="8 9">JEL800</strain>
    </source>
</reference>
<dbReference type="GO" id="GO:0005741">
    <property type="term" value="C:mitochondrial outer membrane"/>
    <property type="evidence" value="ECO:0007669"/>
    <property type="project" value="UniProtKB-SubCell"/>
</dbReference>
<dbReference type="InterPro" id="IPR003959">
    <property type="entry name" value="ATPase_AAA_core"/>
</dbReference>
<dbReference type="Proteomes" id="UP000193642">
    <property type="component" value="Unassembled WGS sequence"/>
</dbReference>
<dbReference type="Pfam" id="PF00004">
    <property type="entry name" value="AAA"/>
    <property type="match status" value="1"/>
</dbReference>